<keyword evidence="4 6" id="KW-1133">Transmembrane helix</keyword>
<dbReference type="AlphaFoldDB" id="A0A1R3H2I9"/>
<dbReference type="GO" id="GO:0022857">
    <property type="term" value="F:transmembrane transporter activity"/>
    <property type="evidence" value="ECO:0007669"/>
    <property type="project" value="InterPro"/>
</dbReference>
<feature type="transmembrane region" description="Helical" evidence="6">
    <location>
        <begin position="103"/>
        <end position="126"/>
    </location>
</feature>
<feature type="transmembrane region" description="Helical" evidence="6">
    <location>
        <begin position="38"/>
        <end position="63"/>
    </location>
</feature>
<evidence type="ECO:0000256" key="3">
    <source>
        <dbReference type="ARBA" id="ARBA00022692"/>
    </source>
</evidence>
<dbReference type="Pfam" id="PF00892">
    <property type="entry name" value="EamA"/>
    <property type="match status" value="1"/>
</dbReference>
<evidence type="ECO:0000256" key="4">
    <source>
        <dbReference type="ARBA" id="ARBA00022989"/>
    </source>
</evidence>
<dbReference type="Proteomes" id="UP000187203">
    <property type="component" value="Unassembled WGS sequence"/>
</dbReference>
<protein>
    <recommendedName>
        <fullName evidence="6">WAT1-related protein</fullName>
    </recommendedName>
</protein>
<dbReference type="PANTHER" id="PTHR31218">
    <property type="entry name" value="WAT1-RELATED PROTEIN"/>
    <property type="match status" value="1"/>
</dbReference>
<comment type="caution">
    <text evidence="6">Lacks conserved residue(s) required for the propagation of feature annotation.</text>
</comment>
<comment type="similarity">
    <text evidence="2 6">Belongs to the drug/metabolite transporter (DMT) superfamily. Plant drug/metabolite exporter (P-DME) (TC 2.A.7.4) family.</text>
</comment>
<keyword evidence="3 6" id="KW-0812">Transmembrane</keyword>
<comment type="subcellular location">
    <subcellularLocation>
        <location evidence="1 6">Membrane</location>
        <topology evidence="1 6">Multi-pass membrane protein</topology>
    </subcellularLocation>
</comment>
<dbReference type="InterPro" id="IPR030184">
    <property type="entry name" value="WAT1-related"/>
</dbReference>
<evidence type="ECO:0000259" key="7">
    <source>
        <dbReference type="Pfam" id="PF00892"/>
    </source>
</evidence>
<feature type="transmembrane region" description="Helical" evidence="6">
    <location>
        <begin position="75"/>
        <end position="97"/>
    </location>
</feature>
<proteinExistence type="inferred from homology"/>
<sequence>MGTRYLYKEVVPCLGMIAVECSNVVINILFKAASAKGLSFYIFIAYSYGLAAIACIPLTFFLIRKAGLPPLKFPLISRLCLLALTGYVGRLCAYKGLELGTPTLSSAISNLSPAFTFILAVFFRFLPSFFS</sequence>
<evidence type="ECO:0000256" key="1">
    <source>
        <dbReference type="ARBA" id="ARBA00004141"/>
    </source>
</evidence>
<gene>
    <name evidence="8" type="ORF">COLO4_32036</name>
</gene>
<accession>A0A1R3H2I9</accession>
<evidence type="ECO:0000313" key="8">
    <source>
        <dbReference type="EMBL" id="OMO64501.1"/>
    </source>
</evidence>
<dbReference type="EMBL" id="AWUE01020951">
    <property type="protein sequence ID" value="OMO64501.1"/>
    <property type="molecule type" value="Genomic_DNA"/>
</dbReference>
<keyword evidence="9" id="KW-1185">Reference proteome</keyword>
<evidence type="ECO:0000313" key="9">
    <source>
        <dbReference type="Proteomes" id="UP000187203"/>
    </source>
</evidence>
<evidence type="ECO:0000256" key="6">
    <source>
        <dbReference type="RuleBase" id="RU363077"/>
    </source>
</evidence>
<comment type="caution">
    <text evidence="8">The sequence shown here is derived from an EMBL/GenBank/DDBJ whole genome shotgun (WGS) entry which is preliminary data.</text>
</comment>
<name>A0A1R3H2I9_9ROSI</name>
<feature type="domain" description="EamA" evidence="7">
    <location>
        <begin position="26"/>
        <end position="123"/>
    </location>
</feature>
<dbReference type="OrthoDB" id="1727045at2759"/>
<dbReference type="STRING" id="93759.A0A1R3H2I9"/>
<organism evidence="8 9">
    <name type="scientific">Corchorus olitorius</name>
    <dbReference type="NCBI Taxonomy" id="93759"/>
    <lineage>
        <taxon>Eukaryota</taxon>
        <taxon>Viridiplantae</taxon>
        <taxon>Streptophyta</taxon>
        <taxon>Embryophyta</taxon>
        <taxon>Tracheophyta</taxon>
        <taxon>Spermatophyta</taxon>
        <taxon>Magnoliopsida</taxon>
        <taxon>eudicotyledons</taxon>
        <taxon>Gunneridae</taxon>
        <taxon>Pentapetalae</taxon>
        <taxon>rosids</taxon>
        <taxon>malvids</taxon>
        <taxon>Malvales</taxon>
        <taxon>Malvaceae</taxon>
        <taxon>Grewioideae</taxon>
        <taxon>Apeibeae</taxon>
        <taxon>Corchorus</taxon>
    </lineage>
</organism>
<keyword evidence="5 6" id="KW-0472">Membrane</keyword>
<evidence type="ECO:0000256" key="2">
    <source>
        <dbReference type="ARBA" id="ARBA00007635"/>
    </source>
</evidence>
<reference evidence="9" key="1">
    <citation type="submission" date="2013-09" db="EMBL/GenBank/DDBJ databases">
        <title>Corchorus olitorius genome sequencing.</title>
        <authorList>
            <person name="Alam M."/>
            <person name="Haque M.S."/>
            <person name="Islam M.S."/>
            <person name="Emdad E.M."/>
            <person name="Islam M.M."/>
            <person name="Ahmed B."/>
            <person name="Halim A."/>
            <person name="Hossen Q.M.M."/>
            <person name="Hossain M.Z."/>
            <person name="Ahmed R."/>
            <person name="Khan M.M."/>
            <person name="Islam R."/>
            <person name="Rashid M.M."/>
            <person name="Khan S.A."/>
            <person name="Rahman M.S."/>
            <person name="Alam M."/>
            <person name="Yahiya A.S."/>
            <person name="Khan M.S."/>
            <person name="Azam M.S."/>
            <person name="Haque T."/>
            <person name="Lashkar M.Z.H."/>
            <person name="Akhand A.I."/>
            <person name="Morshed G."/>
            <person name="Roy S."/>
            <person name="Uddin K.S."/>
            <person name="Rabeya T."/>
            <person name="Hossain A.S."/>
            <person name="Chowdhury A."/>
            <person name="Snigdha A.R."/>
            <person name="Mortoza M.S."/>
            <person name="Matin S.A."/>
            <person name="Hoque S.M.E."/>
            <person name="Islam M.K."/>
            <person name="Roy D.K."/>
            <person name="Haider R."/>
            <person name="Moosa M.M."/>
            <person name="Elias S.M."/>
            <person name="Hasan A.M."/>
            <person name="Jahan S."/>
            <person name="Shafiuddin M."/>
            <person name="Mahmood N."/>
            <person name="Shommy N.S."/>
        </authorList>
    </citation>
    <scope>NUCLEOTIDE SEQUENCE [LARGE SCALE GENOMIC DNA]</scope>
    <source>
        <strain evidence="9">cv. O-4</strain>
    </source>
</reference>
<feature type="transmembrane region" description="Helical" evidence="6">
    <location>
        <begin position="12"/>
        <end position="32"/>
    </location>
</feature>
<dbReference type="GO" id="GO:0016020">
    <property type="term" value="C:membrane"/>
    <property type="evidence" value="ECO:0007669"/>
    <property type="project" value="UniProtKB-SubCell"/>
</dbReference>
<evidence type="ECO:0000256" key="5">
    <source>
        <dbReference type="ARBA" id="ARBA00023136"/>
    </source>
</evidence>
<dbReference type="InterPro" id="IPR000620">
    <property type="entry name" value="EamA_dom"/>
</dbReference>